<dbReference type="InterPro" id="IPR036866">
    <property type="entry name" value="RibonucZ/Hydroxyglut_hydro"/>
</dbReference>
<dbReference type="GO" id="GO:0030420">
    <property type="term" value="P:establishment of competence for transformation"/>
    <property type="evidence" value="ECO:0007669"/>
    <property type="project" value="InterPro"/>
</dbReference>
<evidence type="ECO:0000256" key="6">
    <source>
        <dbReference type="SAM" id="Phobius"/>
    </source>
</evidence>
<dbReference type="AlphaFoldDB" id="A0A9D2U5H9"/>
<dbReference type="Pfam" id="PF03772">
    <property type="entry name" value="Competence"/>
    <property type="match status" value="1"/>
</dbReference>
<dbReference type="InterPro" id="IPR001279">
    <property type="entry name" value="Metallo-B-lactamas"/>
</dbReference>
<feature type="transmembrane region" description="Helical" evidence="6">
    <location>
        <begin position="47"/>
        <end position="66"/>
    </location>
</feature>
<dbReference type="Pfam" id="PF00753">
    <property type="entry name" value="Lactamase_B"/>
    <property type="match status" value="1"/>
</dbReference>
<reference evidence="8" key="2">
    <citation type="submission" date="2021-04" db="EMBL/GenBank/DDBJ databases">
        <authorList>
            <person name="Gilroy R."/>
        </authorList>
    </citation>
    <scope>NUCLEOTIDE SEQUENCE</scope>
    <source>
        <strain evidence="8">ChiW19-6364</strain>
    </source>
</reference>
<feature type="transmembrane region" description="Helical" evidence="6">
    <location>
        <begin position="135"/>
        <end position="155"/>
    </location>
</feature>
<dbReference type="PANTHER" id="PTHR30619">
    <property type="entry name" value="DNA INTERNALIZATION/COMPETENCE PROTEIN COMEC/REC2"/>
    <property type="match status" value="1"/>
</dbReference>
<dbReference type="InterPro" id="IPR035681">
    <property type="entry name" value="ComA-like_MBL"/>
</dbReference>
<feature type="transmembrane region" description="Helical" evidence="6">
    <location>
        <begin position="254"/>
        <end position="273"/>
    </location>
</feature>
<comment type="caution">
    <text evidence="8">The sequence shown here is derived from an EMBL/GenBank/DDBJ whole genome shotgun (WGS) entry which is preliminary data.</text>
</comment>
<feature type="transmembrane region" description="Helical" evidence="6">
    <location>
        <begin position="73"/>
        <end position="90"/>
    </location>
</feature>
<sequence length="545" mass="60086">MAISGMHLSVLGWGLYKLLVRIRFPIKGAGILSAAAMIFYGELTGSGAAAVRAVIMFAVSMGALLLKRTYDFLSALSLAAILLLAESPLYLYDSSFLLSFGAVLGLAAVHPVLFPPERKKYSKNLWGKVKKEVEAGLFSSISVWSILLPISMYFFYELSVWGFLVNLLILPTVGVLLISGLAGGILGLLPGLLFARAGALPGILILEFYIKGGKLLQNLPFFLWITGKPKIWQCLLYYGILTGILLIKKQGKWITAGKIAALLAALGLLFLRLPEGSLKVTFLDVGQGDCICIQQGREVCYIIDGGSSSVSRVGQYRILPFLKEQGISTVDGIFVSHMDEDHINGILELLKMITEKKTGLKIERLFLSRCKETEEQREQLEDAGEKADCEIYYIKRGSEISSGNLKITCLSPEDQNMESNEGSQALYMEIEECSILFTGDIEGAGEEEMISLCEDTGKQCHILKVAHHGSKNSTPDRLLDVLQPLAAVISCGKENMYGHPHKELIDRLNDRKIEIYETKEQGAVSAIWDGEKIRMTFQHEKSMIE</sequence>
<evidence type="ECO:0000256" key="2">
    <source>
        <dbReference type="ARBA" id="ARBA00022475"/>
    </source>
</evidence>
<feature type="transmembrane region" description="Helical" evidence="6">
    <location>
        <begin position="24"/>
        <end position="41"/>
    </location>
</feature>
<dbReference type="SMART" id="SM00849">
    <property type="entry name" value="Lactamase_B"/>
    <property type="match status" value="1"/>
</dbReference>
<dbReference type="InterPro" id="IPR004477">
    <property type="entry name" value="ComEC_N"/>
</dbReference>
<protein>
    <submittedName>
        <fullName evidence="8">DNA internalization-related competence protein ComEC/Rec2</fullName>
    </submittedName>
</protein>
<evidence type="ECO:0000256" key="4">
    <source>
        <dbReference type="ARBA" id="ARBA00022989"/>
    </source>
</evidence>
<feature type="transmembrane region" description="Helical" evidence="6">
    <location>
        <begin position="96"/>
        <end position="114"/>
    </location>
</feature>
<keyword evidence="3 6" id="KW-0812">Transmembrane</keyword>
<proteinExistence type="predicted"/>
<feature type="transmembrane region" description="Helical" evidence="6">
    <location>
        <begin position="230"/>
        <end position="247"/>
    </location>
</feature>
<feature type="domain" description="Metallo-beta-lactamase" evidence="7">
    <location>
        <begin position="287"/>
        <end position="493"/>
    </location>
</feature>
<organism evidence="8 9">
    <name type="scientific">Candidatus Blautia stercoripullorum</name>
    <dbReference type="NCBI Taxonomy" id="2838502"/>
    <lineage>
        <taxon>Bacteria</taxon>
        <taxon>Bacillati</taxon>
        <taxon>Bacillota</taxon>
        <taxon>Clostridia</taxon>
        <taxon>Lachnospirales</taxon>
        <taxon>Lachnospiraceae</taxon>
        <taxon>Blautia</taxon>
    </lineage>
</organism>
<keyword evidence="5 6" id="KW-0472">Membrane</keyword>
<evidence type="ECO:0000259" key="7">
    <source>
        <dbReference type="SMART" id="SM00849"/>
    </source>
</evidence>
<gene>
    <name evidence="8" type="ORF">H9913_05825</name>
</gene>
<comment type="subcellular location">
    <subcellularLocation>
        <location evidence="1">Cell membrane</location>
        <topology evidence="1">Multi-pass membrane protein</topology>
    </subcellularLocation>
</comment>
<dbReference type="InterPro" id="IPR004797">
    <property type="entry name" value="Competence_ComEC/Rec2"/>
</dbReference>
<dbReference type="Gene3D" id="3.60.15.10">
    <property type="entry name" value="Ribonuclease Z/Hydroxyacylglutathione hydrolase-like"/>
    <property type="match status" value="1"/>
</dbReference>
<dbReference type="EMBL" id="DWUX01000109">
    <property type="protein sequence ID" value="HJD39528.1"/>
    <property type="molecule type" value="Genomic_DNA"/>
</dbReference>
<accession>A0A9D2U5H9</accession>
<dbReference type="Proteomes" id="UP000823850">
    <property type="component" value="Unassembled WGS sequence"/>
</dbReference>
<dbReference type="NCBIfam" id="TIGR00361">
    <property type="entry name" value="ComEC_Rec2"/>
    <property type="match status" value="1"/>
</dbReference>
<reference evidence="8" key="1">
    <citation type="journal article" date="2021" name="PeerJ">
        <title>Extensive microbial diversity within the chicken gut microbiome revealed by metagenomics and culture.</title>
        <authorList>
            <person name="Gilroy R."/>
            <person name="Ravi A."/>
            <person name="Getino M."/>
            <person name="Pursley I."/>
            <person name="Horton D.L."/>
            <person name="Alikhan N.F."/>
            <person name="Baker D."/>
            <person name="Gharbi K."/>
            <person name="Hall N."/>
            <person name="Watson M."/>
            <person name="Adriaenssens E.M."/>
            <person name="Foster-Nyarko E."/>
            <person name="Jarju S."/>
            <person name="Secka A."/>
            <person name="Antonio M."/>
            <person name="Oren A."/>
            <person name="Chaudhuri R.R."/>
            <person name="La Ragione R."/>
            <person name="Hildebrand F."/>
            <person name="Pallen M.J."/>
        </authorList>
    </citation>
    <scope>NUCLEOTIDE SEQUENCE</scope>
    <source>
        <strain evidence="8">ChiW19-6364</strain>
    </source>
</reference>
<evidence type="ECO:0000256" key="1">
    <source>
        <dbReference type="ARBA" id="ARBA00004651"/>
    </source>
</evidence>
<dbReference type="PANTHER" id="PTHR30619:SF1">
    <property type="entry name" value="RECOMBINATION PROTEIN 2"/>
    <property type="match status" value="1"/>
</dbReference>
<evidence type="ECO:0000313" key="9">
    <source>
        <dbReference type="Proteomes" id="UP000823850"/>
    </source>
</evidence>
<evidence type="ECO:0000256" key="3">
    <source>
        <dbReference type="ARBA" id="ARBA00022692"/>
    </source>
</evidence>
<dbReference type="NCBIfam" id="TIGR00360">
    <property type="entry name" value="ComEC_N-term"/>
    <property type="match status" value="1"/>
</dbReference>
<evidence type="ECO:0000256" key="5">
    <source>
        <dbReference type="ARBA" id="ARBA00023136"/>
    </source>
</evidence>
<keyword evidence="4 6" id="KW-1133">Transmembrane helix</keyword>
<dbReference type="CDD" id="cd07731">
    <property type="entry name" value="ComA-like_MBL-fold"/>
    <property type="match status" value="1"/>
</dbReference>
<feature type="transmembrane region" description="Helical" evidence="6">
    <location>
        <begin position="161"/>
        <end position="186"/>
    </location>
</feature>
<evidence type="ECO:0000313" key="8">
    <source>
        <dbReference type="EMBL" id="HJD39528.1"/>
    </source>
</evidence>
<keyword evidence="2" id="KW-1003">Cell membrane</keyword>
<dbReference type="InterPro" id="IPR052159">
    <property type="entry name" value="Competence_DNA_uptake"/>
</dbReference>
<feature type="transmembrane region" description="Helical" evidence="6">
    <location>
        <begin position="193"/>
        <end position="210"/>
    </location>
</feature>
<name>A0A9D2U5H9_9FIRM</name>
<dbReference type="SUPFAM" id="SSF56281">
    <property type="entry name" value="Metallo-hydrolase/oxidoreductase"/>
    <property type="match status" value="1"/>
</dbReference>
<dbReference type="GO" id="GO:0005886">
    <property type="term" value="C:plasma membrane"/>
    <property type="evidence" value="ECO:0007669"/>
    <property type="project" value="UniProtKB-SubCell"/>
</dbReference>